<feature type="compositionally biased region" description="Low complexity" evidence="1">
    <location>
        <begin position="218"/>
        <end position="229"/>
    </location>
</feature>
<sequence>MVQTLPVNINKKSTSEGLTSGYSTQSNSPEDSKLKYRFNRSDFDSCLSIAAKIRPLDSASCSDFIPVVTPNESEPHKIWYNKLLAMREEYINKERGAFPPFPPPPLPSVLIAASKSSSTNSFEEIKRANIDDLDQLLNEHYEKELKNRFHPTDFNPLPPPHVFLEMIKTLAPHEYVDLTYALAGAVLLQLGLKLPSHYPPLPPKMEPIGKLHIEKAYESNVSSESSSDGEYSDDSEETKLLMKKKKEANMKRVVSQPL</sequence>
<comment type="caution">
    <text evidence="2">The sequence shown here is derived from an EMBL/GenBank/DDBJ whole genome shotgun (WGS) entry which is preliminary data.</text>
</comment>
<feature type="region of interest" description="Disordered" evidence="1">
    <location>
        <begin position="218"/>
        <end position="258"/>
    </location>
</feature>
<evidence type="ECO:0000313" key="3">
    <source>
        <dbReference type="Proteomes" id="UP000494206"/>
    </source>
</evidence>
<accession>A0A8S1E980</accession>
<feature type="region of interest" description="Disordered" evidence="1">
    <location>
        <begin position="1"/>
        <end position="31"/>
    </location>
</feature>
<feature type="compositionally biased region" description="Polar residues" evidence="1">
    <location>
        <begin position="1"/>
        <end position="29"/>
    </location>
</feature>
<evidence type="ECO:0000313" key="2">
    <source>
        <dbReference type="EMBL" id="CAB3396890.1"/>
    </source>
</evidence>
<dbReference type="EMBL" id="CADEPM010000001">
    <property type="protein sequence ID" value="CAB3396890.1"/>
    <property type="molecule type" value="Genomic_DNA"/>
</dbReference>
<organism evidence="2 3">
    <name type="scientific">Caenorhabditis bovis</name>
    <dbReference type="NCBI Taxonomy" id="2654633"/>
    <lineage>
        <taxon>Eukaryota</taxon>
        <taxon>Metazoa</taxon>
        <taxon>Ecdysozoa</taxon>
        <taxon>Nematoda</taxon>
        <taxon>Chromadorea</taxon>
        <taxon>Rhabditida</taxon>
        <taxon>Rhabditina</taxon>
        <taxon>Rhabditomorpha</taxon>
        <taxon>Rhabditoidea</taxon>
        <taxon>Rhabditidae</taxon>
        <taxon>Peloderinae</taxon>
        <taxon>Caenorhabditis</taxon>
    </lineage>
</organism>
<gene>
    <name evidence="2" type="ORF">CBOVIS_LOCUS384</name>
</gene>
<reference evidence="2 3" key="1">
    <citation type="submission" date="2020-04" db="EMBL/GenBank/DDBJ databases">
        <authorList>
            <person name="Laetsch R D."/>
            <person name="Stevens L."/>
            <person name="Kumar S."/>
            <person name="Blaxter L. M."/>
        </authorList>
    </citation>
    <scope>NUCLEOTIDE SEQUENCE [LARGE SCALE GENOMIC DNA]</scope>
</reference>
<keyword evidence="3" id="KW-1185">Reference proteome</keyword>
<dbReference type="AlphaFoldDB" id="A0A8S1E980"/>
<protein>
    <submittedName>
        <fullName evidence="2">Uncharacterized protein</fullName>
    </submittedName>
</protein>
<name>A0A8S1E980_9PELO</name>
<dbReference type="OrthoDB" id="5874246at2759"/>
<dbReference type="Proteomes" id="UP000494206">
    <property type="component" value="Unassembled WGS sequence"/>
</dbReference>
<evidence type="ECO:0000256" key="1">
    <source>
        <dbReference type="SAM" id="MobiDB-lite"/>
    </source>
</evidence>
<proteinExistence type="predicted"/>